<sequence>MFEQDKDLEGNPEMSHNEAGPYGGAHQQPGPYGGPGPYGLPPQTPQQGYGHSPQPGYGHSPQQPEPGYGYPQQMPGHGYPQGAGVQSPPGVPPQPGAGPNPYAQQPGPNPYAQEPGQPQPNPYAQPQQPGGWGPPPGQPGVYSTPQYPGEVPYPPSGGGNRKKTLAIVGAAVVALAVVAAGAYLVLNGGDGGSAVSSATKGYRLTPPATVAEFERKELRDDKRMGDADREEARKIGIRNPQEVQAEYQAGSPAEPLKQRILVVNGVWGEIDDPERTIDRHFALAENDVAETGGTKVKLTGTAKSVSPAGLDGAVMKCQKAIFTPGGANASLSKNWEVPICAWADHSTVATVIALDLATMMGGQGEFTEESLAALAAKLHATGRTKV</sequence>
<name>E2Q3N7_STRCL</name>
<keyword evidence="2" id="KW-0812">Transmembrane</keyword>
<keyword evidence="2" id="KW-0472">Membrane</keyword>
<keyword evidence="2" id="KW-1133">Transmembrane helix</keyword>
<dbReference type="AlphaFoldDB" id="E2Q3N7"/>
<feature type="transmembrane region" description="Helical" evidence="2">
    <location>
        <begin position="165"/>
        <end position="186"/>
    </location>
</feature>
<feature type="compositionally biased region" description="Pro residues" evidence="1">
    <location>
        <begin position="32"/>
        <end position="44"/>
    </location>
</feature>
<proteinExistence type="predicted"/>
<protein>
    <submittedName>
        <fullName evidence="3">PAT1 multi-domain protein</fullName>
    </submittedName>
</protein>
<dbReference type="Proteomes" id="UP000002357">
    <property type="component" value="Chromosome"/>
</dbReference>
<dbReference type="STRING" id="1901.BB341_19390"/>
<feature type="compositionally biased region" description="Low complexity" evidence="1">
    <location>
        <begin position="61"/>
        <end position="88"/>
    </location>
</feature>
<feature type="compositionally biased region" description="Low complexity" evidence="1">
    <location>
        <begin position="99"/>
        <end position="116"/>
    </location>
</feature>
<gene>
    <name evidence="3" type="ORF">SCLAV_1783</name>
</gene>
<evidence type="ECO:0000256" key="2">
    <source>
        <dbReference type="SAM" id="Phobius"/>
    </source>
</evidence>
<evidence type="ECO:0000313" key="4">
    <source>
        <dbReference type="Proteomes" id="UP000002357"/>
    </source>
</evidence>
<organism evidence="3 4">
    <name type="scientific">Streptomyces clavuligerus</name>
    <dbReference type="NCBI Taxonomy" id="1901"/>
    <lineage>
        <taxon>Bacteria</taxon>
        <taxon>Bacillati</taxon>
        <taxon>Actinomycetota</taxon>
        <taxon>Actinomycetes</taxon>
        <taxon>Kitasatosporales</taxon>
        <taxon>Streptomycetaceae</taxon>
        <taxon>Streptomyces</taxon>
    </lineage>
</organism>
<evidence type="ECO:0000256" key="1">
    <source>
        <dbReference type="SAM" id="MobiDB-lite"/>
    </source>
</evidence>
<dbReference type="eggNOG" id="ENOG5033A46">
    <property type="taxonomic scope" value="Bacteria"/>
</dbReference>
<dbReference type="EMBL" id="CM000913">
    <property type="protein sequence ID" value="EFG06857.1"/>
    <property type="molecule type" value="Genomic_DNA"/>
</dbReference>
<accession>E2Q3N7</accession>
<evidence type="ECO:0000313" key="3">
    <source>
        <dbReference type="EMBL" id="EFG06857.1"/>
    </source>
</evidence>
<feature type="region of interest" description="Disordered" evidence="1">
    <location>
        <begin position="1"/>
        <end position="156"/>
    </location>
</feature>
<feature type="compositionally biased region" description="Pro residues" evidence="1">
    <location>
        <begin position="89"/>
        <end position="98"/>
    </location>
</feature>
<reference evidence="3 4" key="1">
    <citation type="journal article" date="2010" name="Genome Biol. Evol.">
        <title>The sequence of a 1.8-mb bacterial linear plasmid reveals a rich evolutionary reservoir of secondary metabolic pathways.</title>
        <authorList>
            <person name="Medema M.H."/>
            <person name="Trefzer A."/>
            <person name="Kovalchuk A."/>
            <person name="van den Berg M."/>
            <person name="Mueller U."/>
            <person name="Heijne W."/>
            <person name="Wu L."/>
            <person name="Alam M.T."/>
            <person name="Ronning C.M."/>
            <person name="Nierman W.C."/>
            <person name="Bovenberg R.A.L."/>
            <person name="Breitling R."/>
            <person name="Takano E."/>
        </authorList>
    </citation>
    <scope>NUCLEOTIDE SEQUENCE [LARGE SCALE GENOMIC DNA]</scope>
    <source>
        <strain evidence="4">ATCC 27064 / DSM 738 / JCM 4710 / NBRC 13307 / NCIMB 12785 / NRRL 3585 / VKM Ac-602</strain>
    </source>
</reference>
<keyword evidence="4" id="KW-1185">Reference proteome</keyword>